<reference evidence="2" key="1">
    <citation type="submission" date="2021-12" db="EMBL/GenBank/DDBJ databases">
        <title>Prjna785345.</title>
        <authorList>
            <person name="Rujirawat T."/>
            <person name="Krajaejun T."/>
        </authorList>
    </citation>
    <scope>NUCLEOTIDE SEQUENCE</scope>
    <source>
        <strain evidence="2">Pi057C3</strain>
    </source>
</reference>
<feature type="compositionally biased region" description="Basic and acidic residues" evidence="1">
    <location>
        <begin position="432"/>
        <end position="441"/>
    </location>
</feature>
<keyword evidence="3" id="KW-1185">Reference proteome</keyword>
<evidence type="ECO:0000313" key="3">
    <source>
        <dbReference type="Proteomes" id="UP001209570"/>
    </source>
</evidence>
<evidence type="ECO:0000313" key="2">
    <source>
        <dbReference type="EMBL" id="KAJ0404994.1"/>
    </source>
</evidence>
<feature type="region of interest" description="Disordered" evidence="1">
    <location>
        <begin position="366"/>
        <end position="441"/>
    </location>
</feature>
<gene>
    <name evidence="2" type="ORF">P43SY_004911</name>
</gene>
<accession>A0AAD5QCQ7</accession>
<feature type="compositionally biased region" description="Low complexity" evidence="1">
    <location>
        <begin position="656"/>
        <end position="666"/>
    </location>
</feature>
<feature type="compositionally biased region" description="Pro residues" evidence="1">
    <location>
        <begin position="485"/>
        <end position="500"/>
    </location>
</feature>
<feature type="region of interest" description="Disordered" evidence="1">
    <location>
        <begin position="469"/>
        <end position="502"/>
    </location>
</feature>
<protein>
    <submittedName>
        <fullName evidence="2">Uncharacterized protein</fullName>
    </submittedName>
</protein>
<dbReference type="AlphaFoldDB" id="A0AAD5QCQ7"/>
<dbReference type="Proteomes" id="UP001209570">
    <property type="component" value="Unassembled WGS sequence"/>
</dbReference>
<feature type="compositionally biased region" description="Polar residues" evidence="1">
    <location>
        <begin position="409"/>
        <end position="423"/>
    </location>
</feature>
<proteinExistence type="predicted"/>
<name>A0AAD5QCQ7_PYTIN</name>
<feature type="compositionally biased region" description="Low complexity" evidence="1">
    <location>
        <begin position="633"/>
        <end position="643"/>
    </location>
</feature>
<feature type="region of interest" description="Disordered" evidence="1">
    <location>
        <begin position="615"/>
        <end position="666"/>
    </location>
</feature>
<organism evidence="2 3">
    <name type="scientific">Pythium insidiosum</name>
    <name type="common">Pythiosis disease agent</name>
    <dbReference type="NCBI Taxonomy" id="114742"/>
    <lineage>
        <taxon>Eukaryota</taxon>
        <taxon>Sar</taxon>
        <taxon>Stramenopiles</taxon>
        <taxon>Oomycota</taxon>
        <taxon>Peronosporomycetes</taxon>
        <taxon>Pythiales</taxon>
        <taxon>Pythiaceae</taxon>
        <taxon>Pythium</taxon>
    </lineage>
</organism>
<evidence type="ECO:0000256" key="1">
    <source>
        <dbReference type="SAM" id="MobiDB-lite"/>
    </source>
</evidence>
<sequence>MRVLLVNAFPAQSRSGAVRFEAFRQHVRRLLRDLEREDVTSIEVIEKGRLELDEFLFEMHSTELAFASDPQAITRFDRLDFVLVAGDASACPWAPAMRKLTLLAKMCMMTGKCFFGSGLGAALVAFVCSTAGESLHVVHVQSKPDADGRGGLQALALPPPDPVVGHSASHATEVVLDARSGDLFAFDAAVQSWVPHGNTGLMLHSSDHAHDYGARPNTARAGTKRAADKTSALCLAKRGDTKCCVRLEASSHPVVQALGLTSREFLVNCKSAWDLDDRINATGENRYTVLADSSRGPMVVEFGNALGTHFALSKEYPESGRLLRSFVLTKHSQLRVHEHLDRSFVSAITGSARLRDRLQLAQTKALGAVRPASARPPQSEPSPPKTMATSGRTSPKRCRPVSAGPTRSAPKTSVRTIKTSRSVFPSPPVEPDSFRRSPLKDRIRSSVPAFGAMASQNSNNNDAFEAPAISAHSSKSEDRPEDDQPSPPPEPAATGPPPETPLARRRAVVRVAQRNELERPYCALERFNRLREQERQLNKELYYSVVNDAPYLSSSDREVLEAQRSKLKWVAGPFRTAVGKATTQVVPQAGIFAHEPFDPKNTVHEMSQRRQLFASASPRRPTARPASAMPPNQSQSQSQSQSQTEMQAPGRRRPRPASSGPLRRWA</sequence>
<comment type="caution">
    <text evidence="2">The sequence shown here is derived from an EMBL/GenBank/DDBJ whole genome shotgun (WGS) entry which is preliminary data.</text>
</comment>
<dbReference type="EMBL" id="JAKCXM010000052">
    <property type="protein sequence ID" value="KAJ0404994.1"/>
    <property type="molecule type" value="Genomic_DNA"/>
</dbReference>